<organism evidence="3">
    <name type="scientific">Drosophila persimilis</name>
    <name type="common">Fruit fly</name>
    <dbReference type="NCBI Taxonomy" id="7234"/>
    <lineage>
        <taxon>Eukaryota</taxon>
        <taxon>Metazoa</taxon>
        <taxon>Ecdysozoa</taxon>
        <taxon>Arthropoda</taxon>
        <taxon>Hexapoda</taxon>
        <taxon>Insecta</taxon>
        <taxon>Pterygota</taxon>
        <taxon>Neoptera</taxon>
        <taxon>Endopterygota</taxon>
        <taxon>Diptera</taxon>
        <taxon>Brachycera</taxon>
        <taxon>Muscomorpha</taxon>
        <taxon>Ephydroidea</taxon>
        <taxon>Drosophilidae</taxon>
        <taxon>Drosophila</taxon>
        <taxon>Sophophora</taxon>
    </lineage>
</organism>
<proteinExistence type="predicted"/>
<gene>
    <name evidence="2" type="primary">Dper\GL20668</name>
    <name evidence="2" type="ORF">Dper_GL20668</name>
</gene>
<feature type="compositionally biased region" description="Basic residues" evidence="1">
    <location>
        <begin position="184"/>
        <end position="199"/>
    </location>
</feature>
<dbReference type="AlphaFoldDB" id="B4H9Z5"/>
<dbReference type="HOGENOM" id="CLU_817035_0_0_1"/>
<dbReference type="EMBL" id="CH479233">
    <property type="protein sequence ID" value="EDW36656.1"/>
    <property type="molecule type" value="Genomic_DNA"/>
</dbReference>
<evidence type="ECO:0000256" key="1">
    <source>
        <dbReference type="SAM" id="MobiDB-lite"/>
    </source>
</evidence>
<accession>B4H9Z5</accession>
<evidence type="ECO:0000313" key="2">
    <source>
        <dbReference type="EMBL" id="EDW36656.1"/>
    </source>
</evidence>
<feature type="compositionally biased region" description="Basic and acidic residues" evidence="1">
    <location>
        <begin position="1"/>
        <end position="16"/>
    </location>
</feature>
<dbReference type="SMR" id="B4H9Z5"/>
<feature type="compositionally biased region" description="Basic and acidic residues" evidence="1">
    <location>
        <begin position="113"/>
        <end position="133"/>
    </location>
</feature>
<keyword evidence="3" id="KW-1185">Reference proteome</keyword>
<protein>
    <submittedName>
        <fullName evidence="2">GL20668</fullName>
    </submittedName>
</protein>
<feature type="compositionally biased region" description="Basic and acidic residues" evidence="1">
    <location>
        <begin position="310"/>
        <end position="328"/>
    </location>
</feature>
<feature type="compositionally biased region" description="Low complexity" evidence="1">
    <location>
        <begin position="216"/>
        <end position="261"/>
    </location>
</feature>
<name>B4H9Z5_DROPE</name>
<dbReference type="Proteomes" id="UP000008744">
    <property type="component" value="Unassembled WGS sequence"/>
</dbReference>
<feature type="region of interest" description="Disordered" evidence="1">
    <location>
        <begin position="112"/>
        <end position="340"/>
    </location>
</feature>
<evidence type="ECO:0000313" key="3">
    <source>
        <dbReference type="Proteomes" id="UP000008744"/>
    </source>
</evidence>
<feature type="compositionally biased region" description="Basic and acidic residues" evidence="1">
    <location>
        <begin position="274"/>
        <end position="289"/>
    </location>
</feature>
<reference evidence="2 3" key="1">
    <citation type="journal article" date="2007" name="Nature">
        <title>Evolution of genes and genomes on the Drosophila phylogeny.</title>
        <authorList>
            <consortium name="Drosophila 12 Genomes Consortium"/>
            <person name="Clark A.G."/>
            <person name="Eisen M.B."/>
            <person name="Smith D.R."/>
            <person name="Bergman C.M."/>
            <person name="Oliver B."/>
            <person name="Markow T.A."/>
            <person name="Kaufman T.C."/>
            <person name="Kellis M."/>
            <person name="Gelbart W."/>
            <person name="Iyer V.N."/>
            <person name="Pollard D.A."/>
            <person name="Sackton T.B."/>
            <person name="Larracuente A.M."/>
            <person name="Singh N.D."/>
            <person name="Abad J.P."/>
            <person name="Abt D.N."/>
            <person name="Adryan B."/>
            <person name="Aguade M."/>
            <person name="Akashi H."/>
            <person name="Anderson W.W."/>
            <person name="Aquadro C.F."/>
            <person name="Ardell D.H."/>
            <person name="Arguello R."/>
            <person name="Artieri C.G."/>
            <person name="Barbash D.A."/>
            <person name="Barker D."/>
            <person name="Barsanti P."/>
            <person name="Batterham P."/>
            <person name="Batzoglou S."/>
            <person name="Begun D."/>
            <person name="Bhutkar A."/>
            <person name="Blanco E."/>
            <person name="Bosak S.A."/>
            <person name="Bradley R.K."/>
            <person name="Brand A.D."/>
            <person name="Brent M.R."/>
            <person name="Brooks A.N."/>
            <person name="Brown R.H."/>
            <person name="Butlin R.K."/>
            <person name="Caggese C."/>
            <person name="Calvi B.R."/>
            <person name="Bernardo de Carvalho A."/>
            <person name="Caspi A."/>
            <person name="Castrezana S."/>
            <person name="Celniker S.E."/>
            <person name="Chang J.L."/>
            <person name="Chapple C."/>
            <person name="Chatterji S."/>
            <person name="Chinwalla A."/>
            <person name="Civetta A."/>
            <person name="Clifton S.W."/>
            <person name="Comeron J.M."/>
            <person name="Costello J.C."/>
            <person name="Coyne J.A."/>
            <person name="Daub J."/>
            <person name="David R.G."/>
            <person name="Delcher A.L."/>
            <person name="Delehaunty K."/>
            <person name="Do C.B."/>
            <person name="Ebling H."/>
            <person name="Edwards K."/>
            <person name="Eickbush T."/>
            <person name="Evans J.D."/>
            <person name="Filipski A."/>
            <person name="Findeiss S."/>
            <person name="Freyhult E."/>
            <person name="Fulton L."/>
            <person name="Fulton R."/>
            <person name="Garcia A.C."/>
            <person name="Gardiner A."/>
            <person name="Garfield D.A."/>
            <person name="Garvin B.E."/>
            <person name="Gibson G."/>
            <person name="Gilbert D."/>
            <person name="Gnerre S."/>
            <person name="Godfrey J."/>
            <person name="Good R."/>
            <person name="Gotea V."/>
            <person name="Gravely B."/>
            <person name="Greenberg A.J."/>
            <person name="Griffiths-Jones S."/>
            <person name="Gross S."/>
            <person name="Guigo R."/>
            <person name="Gustafson E.A."/>
            <person name="Haerty W."/>
            <person name="Hahn M.W."/>
            <person name="Halligan D.L."/>
            <person name="Halpern A.L."/>
            <person name="Halter G.M."/>
            <person name="Han M.V."/>
            <person name="Heger A."/>
            <person name="Hillier L."/>
            <person name="Hinrichs A.S."/>
            <person name="Holmes I."/>
            <person name="Hoskins R.A."/>
            <person name="Hubisz M.J."/>
            <person name="Hultmark D."/>
            <person name="Huntley M.A."/>
            <person name="Jaffe D.B."/>
            <person name="Jagadeeshan S."/>
            <person name="Jeck W.R."/>
            <person name="Johnson J."/>
            <person name="Jones C.D."/>
            <person name="Jordan W.C."/>
            <person name="Karpen G.H."/>
            <person name="Kataoka E."/>
            <person name="Keightley P.D."/>
            <person name="Kheradpour P."/>
            <person name="Kirkness E.F."/>
            <person name="Koerich L.B."/>
            <person name="Kristiansen K."/>
            <person name="Kudrna D."/>
            <person name="Kulathinal R.J."/>
            <person name="Kumar S."/>
            <person name="Kwok R."/>
            <person name="Lander E."/>
            <person name="Langley C.H."/>
            <person name="Lapoint R."/>
            <person name="Lazzaro B.P."/>
            <person name="Lee S.J."/>
            <person name="Levesque L."/>
            <person name="Li R."/>
            <person name="Lin C.F."/>
            <person name="Lin M.F."/>
            <person name="Lindblad-Toh K."/>
            <person name="Llopart A."/>
            <person name="Long M."/>
            <person name="Low L."/>
            <person name="Lozovsky E."/>
            <person name="Lu J."/>
            <person name="Luo M."/>
            <person name="Machado C.A."/>
            <person name="Makalowski W."/>
            <person name="Marzo M."/>
            <person name="Matsuda M."/>
            <person name="Matzkin L."/>
            <person name="McAllister B."/>
            <person name="McBride C.S."/>
            <person name="McKernan B."/>
            <person name="McKernan K."/>
            <person name="Mendez-Lago M."/>
            <person name="Minx P."/>
            <person name="Mollenhauer M.U."/>
            <person name="Montooth K."/>
            <person name="Mount S.M."/>
            <person name="Mu X."/>
            <person name="Myers E."/>
            <person name="Negre B."/>
            <person name="Newfeld S."/>
            <person name="Nielsen R."/>
            <person name="Noor M.A."/>
            <person name="O'Grady P."/>
            <person name="Pachter L."/>
            <person name="Papaceit M."/>
            <person name="Parisi M.J."/>
            <person name="Parisi M."/>
            <person name="Parts L."/>
            <person name="Pedersen J.S."/>
            <person name="Pesole G."/>
            <person name="Phillippy A.M."/>
            <person name="Ponting C.P."/>
            <person name="Pop M."/>
            <person name="Porcelli D."/>
            <person name="Powell J.R."/>
            <person name="Prohaska S."/>
            <person name="Pruitt K."/>
            <person name="Puig M."/>
            <person name="Quesneville H."/>
            <person name="Ram K.R."/>
            <person name="Rand D."/>
            <person name="Rasmussen M.D."/>
            <person name="Reed L.K."/>
            <person name="Reenan R."/>
            <person name="Reily A."/>
            <person name="Remington K.A."/>
            <person name="Rieger T.T."/>
            <person name="Ritchie M.G."/>
            <person name="Robin C."/>
            <person name="Rogers Y.H."/>
            <person name="Rohde C."/>
            <person name="Rozas J."/>
            <person name="Rubenfield M.J."/>
            <person name="Ruiz A."/>
            <person name="Russo S."/>
            <person name="Salzberg S.L."/>
            <person name="Sanchez-Gracia A."/>
            <person name="Saranga D.J."/>
            <person name="Sato H."/>
            <person name="Schaeffer S.W."/>
            <person name="Schatz M.C."/>
            <person name="Schlenke T."/>
            <person name="Schwartz R."/>
            <person name="Segarra C."/>
            <person name="Singh R.S."/>
            <person name="Sirot L."/>
            <person name="Sirota M."/>
            <person name="Sisneros N.B."/>
            <person name="Smith C.D."/>
            <person name="Smith T.F."/>
            <person name="Spieth J."/>
            <person name="Stage D.E."/>
            <person name="Stark A."/>
            <person name="Stephan W."/>
            <person name="Strausberg R.L."/>
            <person name="Strempel S."/>
            <person name="Sturgill D."/>
            <person name="Sutton G."/>
            <person name="Sutton G.G."/>
            <person name="Tao W."/>
            <person name="Teichmann S."/>
            <person name="Tobari Y.N."/>
            <person name="Tomimura Y."/>
            <person name="Tsolas J.M."/>
            <person name="Valente V.L."/>
            <person name="Venter E."/>
            <person name="Venter J.C."/>
            <person name="Vicario S."/>
            <person name="Vieira F.G."/>
            <person name="Vilella A.J."/>
            <person name="Villasante A."/>
            <person name="Walenz B."/>
            <person name="Wang J."/>
            <person name="Wasserman M."/>
            <person name="Watts T."/>
            <person name="Wilson D."/>
            <person name="Wilson R.K."/>
            <person name="Wing R.A."/>
            <person name="Wolfner M.F."/>
            <person name="Wong A."/>
            <person name="Wong G.K."/>
            <person name="Wu C.I."/>
            <person name="Wu G."/>
            <person name="Yamamoto D."/>
            <person name="Yang H.P."/>
            <person name="Yang S.P."/>
            <person name="Yorke J.A."/>
            <person name="Yoshida K."/>
            <person name="Zdobnov E."/>
            <person name="Zhang P."/>
            <person name="Zhang Y."/>
            <person name="Zimin A.V."/>
            <person name="Baldwin J."/>
            <person name="Abdouelleil A."/>
            <person name="Abdulkadir J."/>
            <person name="Abebe A."/>
            <person name="Abera B."/>
            <person name="Abreu J."/>
            <person name="Acer S.C."/>
            <person name="Aftuck L."/>
            <person name="Alexander A."/>
            <person name="An P."/>
            <person name="Anderson E."/>
            <person name="Anderson S."/>
            <person name="Arachi H."/>
            <person name="Azer M."/>
            <person name="Bachantsang P."/>
            <person name="Barry A."/>
            <person name="Bayul T."/>
            <person name="Berlin A."/>
            <person name="Bessette D."/>
            <person name="Bloom T."/>
            <person name="Blye J."/>
            <person name="Boguslavskiy L."/>
            <person name="Bonnet C."/>
            <person name="Boukhgalter B."/>
            <person name="Bourzgui I."/>
            <person name="Brown A."/>
            <person name="Cahill P."/>
            <person name="Channer S."/>
            <person name="Cheshatsang Y."/>
            <person name="Chuda L."/>
            <person name="Citroen M."/>
            <person name="Collymore A."/>
            <person name="Cooke P."/>
            <person name="Costello M."/>
            <person name="D'Aco K."/>
            <person name="Daza R."/>
            <person name="De Haan G."/>
            <person name="DeGray S."/>
            <person name="DeMaso C."/>
            <person name="Dhargay N."/>
            <person name="Dooley K."/>
            <person name="Dooley E."/>
            <person name="Doricent M."/>
            <person name="Dorje P."/>
            <person name="Dorjee K."/>
            <person name="Dupes A."/>
            <person name="Elong R."/>
            <person name="Falk J."/>
            <person name="Farina A."/>
            <person name="Faro S."/>
            <person name="Ferguson D."/>
            <person name="Fisher S."/>
            <person name="Foley C.D."/>
            <person name="Franke A."/>
            <person name="Friedrich D."/>
            <person name="Gadbois L."/>
            <person name="Gearin G."/>
            <person name="Gearin C.R."/>
            <person name="Giannoukos G."/>
            <person name="Goode T."/>
            <person name="Graham J."/>
            <person name="Grandbois E."/>
            <person name="Grewal S."/>
            <person name="Gyaltsen K."/>
            <person name="Hafez N."/>
            <person name="Hagos B."/>
            <person name="Hall J."/>
            <person name="Henson C."/>
            <person name="Hollinger A."/>
            <person name="Honan T."/>
            <person name="Huard M.D."/>
            <person name="Hughes L."/>
            <person name="Hurhula B."/>
            <person name="Husby M.E."/>
            <person name="Kamat A."/>
            <person name="Kanga B."/>
            <person name="Kashin S."/>
            <person name="Khazanovich D."/>
            <person name="Kisner P."/>
            <person name="Lance K."/>
            <person name="Lara M."/>
            <person name="Lee W."/>
            <person name="Lennon N."/>
            <person name="Letendre F."/>
            <person name="LeVine R."/>
            <person name="Lipovsky A."/>
            <person name="Liu X."/>
            <person name="Liu J."/>
            <person name="Liu S."/>
            <person name="Lokyitsang T."/>
            <person name="Lokyitsang Y."/>
            <person name="Lubonja R."/>
            <person name="Lui A."/>
            <person name="MacDonald P."/>
            <person name="Magnisalis V."/>
            <person name="Maru K."/>
            <person name="Matthews C."/>
            <person name="McCusker W."/>
            <person name="McDonough S."/>
            <person name="Mehta T."/>
            <person name="Meldrim J."/>
            <person name="Meneus L."/>
            <person name="Mihai O."/>
            <person name="Mihalev A."/>
            <person name="Mihova T."/>
            <person name="Mittelman R."/>
            <person name="Mlenga V."/>
            <person name="Montmayeur A."/>
            <person name="Mulrain L."/>
            <person name="Navidi A."/>
            <person name="Naylor J."/>
            <person name="Negash T."/>
            <person name="Nguyen T."/>
            <person name="Nguyen N."/>
            <person name="Nicol R."/>
            <person name="Norbu C."/>
            <person name="Norbu N."/>
            <person name="Novod N."/>
            <person name="O'Neill B."/>
            <person name="Osman S."/>
            <person name="Markiewicz E."/>
            <person name="Oyono O.L."/>
            <person name="Patti C."/>
            <person name="Phunkhang P."/>
            <person name="Pierre F."/>
            <person name="Priest M."/>
            <person name="Raghuraman S."/>
            <person name="Rege F."/>
            <person name="Reyes R."/>
            <person name="Rise C."/>
            <person name="Rogov P."/>
            <person name="Ross K."/>
            <person name="Ryan E."/>
            <person name="Settipalli S."/>
            <person name="Shea T."/>
            <person name="Sherpa N."/>
            <person name="Shi L."/>
            <person name="Shih D."/>
            <person name="Sparrow T."/>
            <person name="Spaulding J."/>
            <person name="Stalker J."/>
            <person name="Stange-Thomann N."/>
            <person name="Stavropoulos S."/>
            <person name="Stone C."/>
            <person name="Strader C."/>
            <person name="Tesfaye S."/>
            <person name="Thomson T."/>
            <person name="Thoulutsang Y."/>
            <person name="Thoulutsang D."/>
            <person name="Topham K."/>
            <person name="Topping I."/>
            <person name="Tsamla T."/>
            <person name="Vassiliev H."/>
            <person name="Vo A."/>
            <person name="Wangchuk T."/>
            <person name="Wangdi T."/>
            <person name="Weiand M."/>
            <person name="Wilkinson J."/>
            <person name="Wilson A."/>
            <person name="Yadav S."/>
            <person name="Young G."/>
            <person name="Yu Q."/>
            <person name="Zembek L."/>
            <person name="Zhong D."/>
            <person name="Zimmer A."/>
            <person name="Zwirko Z."/>
            <person name="Jaffe D.B."/>
            <person name="Alvarez P."/>
            <person name="Brockman W."/>
            <person name="Butler J."/>
            <person name="Chin C."/>
            <person name="Gnerre S."/>
            <person name="Grabherr M."/>
            <person name="Kleber M."/>
            <person name="Mauceli E."/>
            <person name="MacCallum I."/>
        </authorList>
    </citation>
    <scope>NUCLEOTIDE SEQUENCE [LARGE SCALE GENOMIC DNA]</scope>
    <source>
        <strain evidence="3">MSH-3 / Tucson 14011-0111.49</strain>
    </source>
</reference>
<sequence>MEMKRGFDHEESENKWRTKSPFGEGGYRADSPRQRRASLLSRSDEEDWCDGSQFLQLLASPLVSPAPSGRDSVSPTVSFAAVNRRFLQATPEEKRRIHRVLEAALAMRRRRCERKEALRRQAEEGTGTKKSGEESDEEPPPHHSGPRSRRPMGRNLTPRASCRGRPKPRPRITSASGSGGCSRPRSRRRKCGSQRHSPRTTRAQRGMNSRSRRKSSGSAVHLGSSISSGSTKGSSTISSSGSTKGSSTSSSRGSGSSNSSGEDPRRQPNPAEAQPDRAEERPDKADGWPDKANVTPDTRGYPNAAKGPRAPKEEKCPALGEEETRAAEEAAGSGRQWSDA</sequence>
<feature type="compositionally biased region" description="Polar residues" evidence="1">
    <location>
        <begin position="200"/>
        <end position="209"/>
    </location>
</feature>
<feature type="region of interest" description="Disordered" evidence="1">
    <location>
        <begin position="1"/>
        <end position="42"/>
    </location>
</feature>